<evidence type="ECO:0000256" key="3">
    <source>
        <dbReference type="SAM" id="Phobius"/>
    </source>
</evidence>
<accession>A0A8H6LFQ4</accession>
<feature type="compositionally biased region" description="Basic and acidic residues" evidence="2">
    <location>
        <begin position="1214"/>
        <end position="1228"/>
    </location>
</feature>
<dbReference type="EMBL" id="JACDXP010000011">
    <property type="protein sequence ID" value="KAF6517250.1"/>
    <property type="molecule type" value="Genomic_DNA"/>
</dbReference>
<keyword evidence="3" id="KW-1133">Transmembrane helix</keyword>
<evidence type="ECO:0000256" key="2">
    <source>
        <dbReference type="SAM" id="MobiDB-lite"/>
    </source>
</evidence>
<feature type="transmembrane region" description="Helical" evidence="3">
    <location>
        <begin position="211"/>
        <end position="237"/>
    </location>
</feature>
<organism evidence="4 5">
    <name type="scientific">Fusarium oxysporum f. sp. conglutinans</name>
    <dbReference type="NCBI Taxonomy" id="100902"/>
    <lineage>
        <taxon>Eukaryota</taxon>
        <taxon>Fungi</taxon>
        <taxon>Dikarya</taxon>
        <taxon>Ascomycota</taxon>
        <taxon>Pezizomycotina</taxon>
        <taxon>Sordariomycetes</taxon>
        <taxon>Hypocreomycetidae</taxon>
        <taxon>Hypocreales</taxon>
        <taxon>Nectriaceae</taxon>
        <taxon>Fusarium</taxon>
        <taxon>Fusarium oxysporum species complex</taxon>
    </lineage>
</organism>
<comment type="caution">
    <text evidence="4">The sequence shown here is derived from an EMBL/GenBank/DDBJ whole genome shotgun (WGS) entry which is preliminary data.</text>
</comment>
<proteinExistence type="predicted"/>
<evidence type="ECO:0000256" key="1">
    <source>
        <dbReference type="SAM" id="Coils"/>
    </source>
</evidence>
<feature type="region of interest" description="Disordered" evidence="2">
    <location>
        <begin position="33"/>
        <end position="107"/>
    </location>
</feature>
<dbReference type="SUPFAM" id="SSF57997">
    <property type="entry name" value="Tropomyosin"/>
    <property type="match status" value="1"/>
</dbReference>
<feature type="coiled-coil region" evidence="1">
    <location>
        <begin position="1071"/>
        <end position="1140"/>
    </location>
</feature>
<evidence type="ECO:0000313" key="5">
    <source>
        <dbReference type="Proteomes" id="UP000593570"/>
    </source>
</evidence>
<dbReference type="AlphaFoldDB" id="A0A8H6LFQ4"/>
<reference evidence="4 5" key="1">
    <citation type="journal article" date="2020" name="bioRxiv">
        <title>A chromosome-scale genome assembly for the Fusarium oxysporum strain Fo5176 to establish a model Arabidopsis-fungal pathosystem.</title>
        <authorList>
            <person name="Fokkens L."/>
            <person name="Guo L."/>
            <person name="Dora S."/>
            <person name="Wang B."/>
            <person name="Ye K."/>
            <person name="Sanchez-Rodriguez C."/>
            <person name="Croll D."/>
        </authorList>
    </citation>
    <scope>NUCLEOTIDE SEQUENCE [LARGE SCALE GENOMIC DNA]</scope>
    <source>
        <strain evidence="4 5">Fo5176</strain>
    </source>
</reference>
<feature type="region of interest" description="Disordered" evidence="2">
    <location>
        <begin position="1209"/>
        <end position="1228"/>
    </location>
</feature>
<keyword evidence="1" id="KW-0175">Coiled coil</keyword>
<keyword evidence="3" id="KW-0812">Transmembrane</keyword>
<gene>
    <name evidence="4" type="ORF">HZS61_002811</name>
</gene>
<evidence type="ECO:0000313" key="4">
    <source>
        <dbReference type="EMBL" id="KAF6517250.1"/>
    </source>
</evidence>
<feature type="transmembrane region" description="Helical" evidence="3">
    <location>
        <begin position="166"/>
        <end position="191"/>
    </location>
</feature>
<name>A0A8H6LFQ4_FUSOX</name>
<protein>
    <submittedName>
        <fullName evidence="4">Uncharacterized protein</fullName>
    </submittedName>
</protein>
<sequence>MAEPEDIHARKPSGINIFGITGSGYHHLMPHEMADLHNSGGVPPSPEAKMSSPPETPHSFHNLLGGHHPAGSSSSSPRVPDSQGTPEPYSEIWAPSMPRGDEKKDMPRTMEREVKMSEGGKLPKIVEPRGDAMDDEFDDEIFYKKFAEPPKGCSTTRDIHQPRSSWLSITIYVLSVYSTVGSGIWLVTAILQPRWGHKIASGASLSPSTATTLAALLAKTIEMSFVTVFVSCLGQVLTRRAFIRKAHGMSLAEMTMRNWVIQPGSLITHFETLPSSSLTLLGMLSLTATIAAAFYTTASDAMVSPKLKSGSWEHKELAGYVRASYANAAYVREDCPYLFNITEDIHAAESCMNVQFSGQSYRNLLNYMNMWTNLNQNGTEISSDLKKRPGGTTLLFDNTTMYSSWIETEHGDVEAQFEETGRIINNVTLALPHPGVYGASTLKVNGILQPDDLAGVGEYTVRAGVVSPSVNVLCVDMEKKELAPLVYTTWPNAKVNNTDIPGQKTGWPGWTGEVPQPLDGKNKDYYLNRTVVDDIFRWGPKYERRPPVFQMYPFDFNLLTNATVYAADAIYTLGKTAENTNYTVCQLRSWVSPNCSTEFNISGIAGASMKAHCEDDADENAYRRSFPSDQGWSAPSLDWKWLADQWRLSMDLNGGAVNNNASNARILTQLALHEPKMPASYPSLAEALAVYSSSLIMISAIDTPFRHYWDQDPKAYPENVIPAPGFPQPFNASLITQEYTSGHTQPWQNIFYVVLVLVFAINLFCLGYFIMRSGLVTDFTEPQNLFSLAINSPPSNSFHGSCGGGPEKRHLVVPWKVAYAPSANHYFFQDNSPGKETSEGLSTAREYGEPRPIGAAYTLTAAQFAGQVNQRGGNVAVRRAQVDYVLASFEEAKKYMSKDGIEEVHKYLRTGEWVQDQTNAGSHPAYRRFVGSGGYKKTLYYPQFFVIQAIYTMNSRQIGDAVERMYEELSGHWGKFIPSDKPFYPRLADPDQERLLIMGDYRWRDFQVGRQASNNTIHVTIPEAKGHAAALSDNNNTNNKQKVLDGYLRAAAQLSAEINTESQLKGRDREVQLLQDQLRDSQQRNADLQRQVQEQTKLRRHAEHQTKMSQNRLKERQEQLQDAQDQLHETQQELQDMHHRYRESRMLLGKYEEKAKQVHHHISQSQPFSNRALEAASKTQSLLALGQQQSNKVLNLLSDPIEKFNAAAESSDLAVHDGQRTNKRAREN</sequence>
<dbReference type="Proteomes" id="UP000593570">
    <property type="component" value="Unassembled WGS sequence"/>
</dbReference>
<feature type="transmembrane region" description="Helical" evidence="3">
    <location>
        <begin position="750"/>
        <end position="771"/>
    </location>
</feature>
<keyword evidence="3" id="KW-0472">Membrane</keyword>